<organism evidence="6 7">
    <name type="scientific">Eubacterium coprostanoligenes</name>
    <dbReference type="NCBI Taxonomy" id="290054"/>
    <lineage>
        <taxon>Bacteria</taxon>
        <taxon>Bacillati</taxon>
        <taxon>Bacillota</taxon>
        <taxon>Clostridia</taxon>
        <taxon>Eubacteriales</taxon>
        <taxon>Eubacteriaceae</taxon>
        <taxon>Eubacterium</taxon>
    </lineage>
</organism>
<evidence type="ECO:0008006" key="8">
    <source>
        <dbReference type="Google" id="ProtNLM"/>
    </source>
</evidence>
<accession>A0A1T4K9N6</accession>
<name>A0A1T4K9N6_9FIRM</name>
<evidence type="ECO:0000313" key="6">
    <source>
        <dbReference type="EMBL" id="SJZ39164.1"/>
    </source>
</evidence>
<proteinExistence type="predicted"/>
<dbReference type="SUPFAM" id="SSF160996">
    <property type="entry name" value="HI0933 insert domain-like"/>
    <property type="match status" value="1"/>
</dbReference>
<dbReference type="InterPro" id="IPR036188">
    <property type="entry name" value="FAD/NAD-bd_sf"/>
</dbReference>
<evidence type="ECO:0000313" key="7">
    <source>
        <dbReference type="Proteomes" id="UP000190657"/>
    </source>
</evidence>
<dbReference type="PANTHER" id="PTHR42887">
    <property type="entry name" value="OS12G0638800 PROTEIN"/>
    <property type="match status" value="1"/>
</dbReference>
<protein>
    <recommendedName>
        <fullName evidence="8">Flavoprotein, HI0933 family</fullName>
    </recommendedName>
</protein>
<sequence length="377" mass="41223">MKAVIIGGGASGIATAVRIKQNNPNLDVTVLEHLDDILKKIHATGNGRCNIANKNAEHYNEVLEFLNSLGIVLREDECGRMYPYSLQASTVVEVLKNQCDELGINIVTECEINRVEHFGDGFYVYTNKGVFDCVTLVLATGGKAQKTLGSDGSGYDYAKALGHSITELSPALVQLKSSNKNCRSLKGTRTKCLVKIETDGEILGEEYGELLFTDYGLSGIVVMNLSTLINDKRLQSGQDKAVAIIDFVPEMSEEQLVAHCEKFHSFDGILPLKLATIIEKQSGGDIQRAARCIKNQRIIITGTKGYEFAQITKGGVPNSELTDENESTLVPFLYIVGELTDNQFECGGFNLTYALYSGLNAANSITKRLTLNNYDKN</sequence>
<dbReference type="Gene3D" id="3.50.50.60">
    <property type="entry name" value="FAD/NAD(P)-binding domain"/>
    <property type="match status" value="1"/>
</dbReference>
<feature type="domain" description="RsdA/BaiN/AoA(So)-like Rossmann fold-like" evidence="4">
    <location>
        <begin position="60"/>
        <end position="363"/>
    </location>
</feature>
<dbReference type="STRING" id="290054.SAMN02745114_00360"/>
<dbReference type="InterPro" id="IPR057661">
    <property type="entry name" value="RsdA/BaiN/AoA(So)_Rossmann"/>
</dbReference>
<dbReference type="RefSeq" id="WP_078767862.1">
    <property type="nucleotide sequence ID" value="NZ_FUWW01000003.1"/>
</dbReference>
<dbReference type="Gene3D" id="2.40.30.10">
    <property type="entry name" value="Translation factors"/>
    <property type="match status" value="1"/>
</dbReference>
<dbReference type="AlphaFoldDB" id="A0A1T4K9N6"/>
<dbReference type="EMBL" id="FUWW01000003">
    <property type="protein sequence ID" value="SJZ39164.1"/>
    <property type="molecule type" value="Genomic_DNA"/>
</dbReference>
<keyword evidence="2" id="KW-0285">Flavoprotein</keyword>
<feature type="domain" description="RsdA/BaiN/AoA(So)-like insert" evidence="5">
    <location>
        <begin position="170"/>
        <end position="295"/>
    </location>
</feature>
<evidence type="ECO:0000256" key="1">
    <source>
        <dbReference type="ARBA" id="ARBA00001974"/>
    </source>
</evidence>
<dbReference type="Pfam" id="PF03486">
    <property type="entry name" value="HI0933_like"/>
    <property type="match status" value="1"/>
</dbReference>
<dbReference type="Proteomes" id="UP000190657">
    <property type="component" value="Unassembled WGS sequence"/>
</dbReference>
<dbReference type="InterPro" id="IPR004792">
    <property type="entry name" value="BaiN-like"/>
</dbReference>
<evidence type="ECO:0000259" key="4">
    <source>
        <dbReference type="Pfam" id="PF03486"/>
    </source>
</evidence>
<keyword evidence="3" id="KW-0274">FAD</keyword>
<gene>
    <name evidence="6" type="ORF">SAMN02745114_00360</name>
</gene>
<reference evidence="6 7" key="1">
    <citation type="submission" date="2017-02" db="EMBL/GenBank/DDBJ databases">
        <authorList>
            <person name="Peterson S.W."/>
        </authorList>
    </citation>
    <scope>NUCLEOTIDE SEQUENCE [LARGE SCALE GENOMIC DNA]</scope>
    <source>
        <strain evidence="6 7">ATCC 51222</strain>
    </source>
</reference>
<dbReference type="SUPFAM" id="SSF51905">
    <property type="entry name" value="FAD/NAD(P)-binding domain"/>
    <property type="match status" value="1"/>
</dbReference>
<dbReference type="Pfam" id="PF13450">
    <property type="entry name" value="NAD_binding_8"/>
    <property type="match status" value="1"/>
</dbReference>
<dbReference type="InterPro" id="IPR055178">
    <property type="entry name" value="RsdA/BaiN/AoA(So)-like_dom"/>
</dbReference>
<dbReference type="NCBIfam" id="TIGR00275">
    <property type="entry name" value="aminoacetone oxidase family FAD-binding enzyme"/>
    <property type="match status" value="1"/>
</dbReference>
<comment type="cofactor">
    <cofactor evidence="1">
        <name>FAD</name>
        <dbReference type="ChEBI" id="CHEBI:57692"/>
    </cofactor>
</comment>
<dbReference type="OrthoDB" id="9773233at2"/>
<keyword evidence="7" id="KW-1185">Reference proteome</keyword>
<dbReference type="Gene3D" id="1.10.8.260">
    <property type="entry name" value="HI0933 insert domain-like"/>
    <property type="match status" value="1"/>
</dbReference>
<evidence type="ECO:0000259" key="5">
    <source>
        <dbReference type="Pfam" id="PF22780"/>
    </source>
</evidence>
<dbReference type="PRINTS" id="PR00411">
    <property type="entry name" value="PNDRDTASEI"/>
</dbReference>
<evidence type="ECO:0000256" key="2">
    <source>
        <dbReference type="ARBA" id="ARBA00022630"/>
    </source>
</evidence>
<evidence type="ECO:0000256" key="3">
    <source>
        <dbReference type="ARBA" id="ARBA00022827"/>
    </source>
</evidence>
<dbReference type="PANTHER" id="PTHR42887:SF2">
    <property type="entry name" value="OS12G0638800 PROTEIN"/>
    <property type="match status" value="1"/>
</dbReference>
<dbReference type="InterPro" id="IPR023166">
    <property type="entry name" value="BaiN-like_dom_sf"/>
</dbReference>
<dbReference type="Pfam" id="PF22780">
    <property type="entry name" value="HI0933_like_1st"/>
    <property type="match status" value="1"/>
</dbReference>
<dbReference type="PRINTS" id="PR00368">
    <property type="entry name" value="FADPNR"/>
</dbReference>